<organism evidence="10 11">
    <name type="scientific">Elioraea tepida</name>
    <dbReference type="NCBI Taxonomy" id="2843330"/>
    <lineage>
        <taxon>Bacteria</taxon>
        <taxon>Pseudomonadati</taxon>
        <taxon>Pseudomonadota</taxon>
        <taxon>Alphaproteobacteria</taxon>
        <taxon>Acetobacterales</taxon>
        <taxon>Elioraeaceae</taxon>
        <taxon>Elioraea</taxon>
    </lineage>
</organism>
<comment type="function">
    <text evidence="5">A flexible structure which links the flagellar filament to the drive apparatus in the basal body.</text>
</comment>
<dbReference type="InterPro" id="IPR020013">
    <property type="entry name" value="Flagellar_FlgE/F/G"/>
</dbReference>
<dbReference type="InterPro" id="IPR001444">
    <property type="entry name" value="Flag_bb_rod_N"/>
</dbReference>
<feature type="domain" description="Flagellar basal body rod protein N-terminal" evidence="6">
    <location>
        <begin position="7"/>
        <end position="37"/>
    </location>
</feature>
<accession>A0A975U107</accession>
<gene>
    <name evidence="10" type="ORF">KO353_13760</name>
</gene>
<evidence type="ECO:0000313" key="10">
    <source>
        <dbReference type="EMBL" id="QXM24299.1"/>
    </source>
</evidence>
<dbReference type="PANTHER" id="PTHR30435:SF1">
    <property type="entry name" value="FLAGELLAR HOOK PROTEIN FLGE"/>
    <property type="match status" value="1"/>
</dbReference>
<dbReference type="GO" id="GO:0009425">
    <property type="term" value="C:bacterial-type flagellum basal body"/>
    <property type="evidence" value="ECO:0007669"/>
    <property type="project" value="UniProtKB-SubCell"/>
</dbReference>
<dbReference type="Pfam" id="PF06429">
    <property type="entry name" value="Flg_bbr_C"/>
    <property type="match status" value="1"/>
</dbReference>
<comment type="subcellular location">
    <subcellularLocation>
        <location evidence="1 5">Bacterial flagellum basal body</location>
    </subcellularLocation>
</comment>
<dbReference type="Pfam" id="PF07559">
    <property type="entry name" value="FlgE_D2"/>
    <property type="match status" value="1"/>
</dbReference>
<evidence type="ECO:0000313" key="11">
    <source>
        <dbReference type="Proteomes" id="UP000694001"/>
    </source>
</evidence>
<evidence type="ECO:0000256" key="5">
    <source>
        <dbReference type="RuleBase" id="RU362116"/>
    </source>
</evidence>
<dbReference type="Proteomes" id="UP000694001">
    <property type="component" value="Chromosome"/>
</dbReference>
<dbReference type="Pfam" id="PF00460">
    <property type="entry name" value="Flg_bb_rod"/>
    <property type="match status" value="1"/>
</dbReference>
<dbReference type="InterPro" id="IPR011491">
    <property type="entry name" value="FlgE_D2"/>
</dbReference>
<dbReference type="Pfam" id="PF22692">
    <property type="entry name" value="LlgE_F_G_D1"/>
    <property type="match status" value="1"/>
</dbReference>
<proteinExistence type="inferred from homology"/>
<feature type="domain" description="Flagellar hook protein FlgE/F/G-like D1" evidence="9">
    <location>
        <begin position="84"/>
        <end position="145"/>
    </location>
</feature>
<dbReference type="RefSeq" id="WP_218285356.1">
    <property type="nucleotide sequence ID" value="NZ_CP076448.1"/>
</dbReference>
<dbReference type="PANTHER" id="PTHR30435">
    <property type="entry name" value="FLAGELLAR PROTEIN"/>
    <property type="match status" value="1"/>
</dbReference>
<keyword evidence="10" id="KW-0966">Cell projection</keyword>
<name>A0A975U107_9PROT</name>
<evidence type="ECO:0000259" key="9">
    <source>
        <dbReference type="Pfam" id="PF22692"/>
    </source>
</evidence>
<dbReference type="GO" id="GO:0009424">
    <property type="term" value="C:bacterial-type flagellum hook"/>
    <property type="evidence" value="ECO:0007669"/>
    <property type="project" value="TreeGrafter"/>
</dbReference>
<dbReference type="InterPro" id="IPR010930">
    <property type="entry name" value="Flg_bb/hook_C_dom"/>
</dbReference>
<dbReference type="InterPro" id="IPR053967">
    <property type="entry name" value="LlgE_F_G-like_D1"/>
</dbReference>
<keyword evidence="11" id="KW-1185">Reference proteome</keyword>
<evidence type="ECO:0000256" key="3">
    <source>
        <dbReference type="ARBA" id="ARBA00019015"/>
    </source>
</evidence>
<keyword evidence="4 5" id="KW-0975">Bacterial flagellum</keyword>
<dbReference type="GO" id="GO:0071978">
    <property type="term" value="P:bacterial-type flagellum-dependent swarming motility"/>
    <property type="evidence" value="ECO:0007669"/>
    <property type="project" value="TreeGrafter"/>
</dbReference>
<dbReference type="AlphaFoldDB" id="A0A975U107"/>
<comment type="similarity">
    <text evidence="2 5">Belongs to the flagella basal body rod proteins family.</text>
</comment>
<feature type="domain" description="Flagellar hook protein FlgE D2" evidence="8">
    <location>
        <begin position="183"/>
        <end position="321"/>
    </location>
</feature>
<evidence type="ECO:0000256" key="2">
    <source>
        <dbReference type="ARBA" id="ARBA00009677"/>
    </source>
</evidence>
<evidence type="ECO:0000256" key="1">
    <source>
        <dbReference type="ARBA" id="ARBA00004117"/>
    </source>
</evidence>
<keyword evidence="10" id="KW-0282">Flagellum</keyword>
<dbReference type="NCBIfam" id="TIGR03506">
    <property type="entry name" value="FlgEFG_subfam"/>
    <property type="match status" value="2"/>
</dbReference>
<reference evidence="10" key="1">
    <citation type="submission" date="2021-06" db="EMBL/GenBank/DDBJ databases">
        <title>Elioraea tepida, sp. nov., a moderately thermophilic aerobic anoxygenic phototrophic bacterium isolated from an alkaline siliceous hot spring mat community in Yellowstone National Park, WY, USA.</title>
        <authorList>
            <person name="Saini M.K."/>
            <person name="Yoshida S."/>
            <person name="Sebastian A."/>
            <person name="Hirose S."/>
            <person name="Hara E."/>
            <person name="Tamaki H."/>
            <person name="Soulier N.T."/>
            <person name="Albert I."/>
            <person name="Hanada S."/>
            <person name="Bryant D.A."/>
            <person name="Tank M."/>
        </authorList>
    </citation>
    <scope>NUCLEOTIDE SEQUENCE</scope>
    <source>
        <strain evidence="10">MS-P2</strain>
    </source>
</reference>
<sequence length="750" mass="78402">MSLFGSMTTAIGGLTAQSRALGHISDNVANSQTIGFKRIDTSFVSYITSSAPRLHTPGSVVARPDFTHTVQGTIEQTENKTALAVAGQGFFAVAAPSGEVNGLPTFDPRQFYTRAGDFTLDRNGYLVNSAGYFLQGWNVDANTRQVDRTLLQPIRVSQLVSNPVATSEITLAANLPANPPEGRNSFSSSVGIYDALGQQRTLQLEWTRAGNNNWRLDVVAPGSTLDPVGGAGTIPGFDDQAMSAFNVQGTVQPQQQQDDIQIPATVTAGQLFQVTINGIVVSYTATATDTTTTVRNQLISRINTDAATLGVNATAQSADTLRLNATSIGTPYTLAVSANLTATSVQTNTPAQYQTDSFTFTGTVGEVGDQFTISLDGITGGFPATKSWTYTTTGTEGSMNSIVNGLAALINADPTSPAIATVNGSILTLTAKRAVPIPSWNVVAGRSDITVGAVVPGNTYSVTLNGNTYSYTALAGDTADDVRDQLITLINTSISPPPASIVGPGVLRIAPGLGNPLAVSVAGNLTEATTGTRTANGNIPPHIQVTFGAPGDPTRAGTITALSAANVAGGTATVPANQLTGDRAYVDVVLNYGSGPQRVRLFLGSFGLADGVTQFAGADYAVRSLEQNGVPQGSFSSLAIRENGDVVINYDNGQSRVINRIPVVTFNEADKLERVDGQAFMRTTESGEARVLDPARDGAGKLVVGSIERSNVDMAAEFSKLIIAQRAYTANTRIVSASDEMLQDTLNMKR</sequence>
<evidence type="ECO:0000256" key="4">
    <source>
        <dbReference type="ARBA" id="ARBA00023143"/>
    </source>
</evidence>
<feature type="domain" description="Flagellar basal-body/hook protein C-terminal" evidence="7">
    <location>
        <begin position="705"/>
        <end position="748"/>
    </location>
</feature>
<keyword evidence="10" id="KW-0969">Cilium</keyword>
<evidence type="ECO:0000259" key="7">
    <source>
        <dbReference type="Pfam" id="PF06429"/>
    </source>
</evidence>
<dbReference type="KEGG" id="elio:KO353_13760"/>
<dbReference type="GO" id="GO:0005829">
    <property type="term" value="C:cytosol"/>
    <property type="evidence" value="ECO:0007669"/>
    <property type="project" value="TreeGrafter"/>
</dbReference>
<protein>
    <recommendedName>
        <fullName evidence="3 5">Flagellar hook protein FlgE</fullName>
    </recommendedName>
</protein>
<evidence type="ECO:0000259" key="8">
    <source>
        <dbReference type="Pfam" id="PF07559"/>
    </source>
</evidence>
<dbReference type="EMBL" id="CP076448">
    <property type="protein sequence ID" value="QXM24299.1"/>
    <property type="molecule type" value="Genomic_DNA"/>
</dbReference>
<evidence type="ECO:0000259" key="6">
    <source>
        <dbReference type="Pfam" id="PF00460"/>
    </source>
</evidence>